<keyword evidence="4" id="KW-1185">Reference proteome</keyword>
<evidence type="ECO:0000313" key="3">
    <source>
        <dbReference type="EMBL" id="VTJ89260.1"/>
    </source>
</evidence>
<name>A0A5E4D6C5_MARMO</name>
<comment type="caution">
    <text evidence="3">The sequence shown here is derived from an EMBL/GenBank/DDBJ whole genome shotgun (WGS) entry which is preliminary data.</text>
</comment>
<dbReference type="GO" id="GO:0016020">
    <property type="term" value="C:membrane"/>
    <property type="evidence" value="ECO:0007669"/>
    <property type="project" value="UniProtKB-SubCell"/>
</dbReference>
<dbReference type="InterPro" id="IPR015919">
    <property type="entry name" value="Cadherin-like_sf"/>
</dbReference>
<dbReference type="EMBL" id="CABDUW010003450">
    <property type="protein sequence ID" value="VTJ89260.1"/>
    <property type="molecule type" value="Genomic_DNA"/>
</dbReference>
<evidence type="ECO:0000256" key="2">
    <source>
        <dbReference type="ARBA" id="ARBA00023136"/>
    </source>
</evidence>
<reference evidence="3" key="1">
    <citation type="submission" date="2019-04" db="EMBL/GenBank/DDBJ databases">
        <authorList>
            <person name="Alioto T."/>
            <person name="Alioto T."/>
        </authorList>
    </citation>
    <scope>NUCLEOTIDE SEQUENCE [LARGE SCALE GENOMIC DNA]</scope>
</reference>
<dbReference type="SUPFAM" id="SSF49313">
    <property type="entry name" value="Cadherin-like"/>
    <property type="match status" value="1"/>
</dbReference>
<keyword evidence="2" id="KW-0472">Membrane</keyword>
<evidence type="ECO:0008006" key="5">
    <source>
        <dbReference type="Google" id="ProtNLM"/>
    </source>
</evidence>
<feature type="non-terminal residue" evidence="3">
    <location>
        <position position="1"/>
    </location>
</feature>
<dbReference type="Proteomes" id="UP000335636">
    <property type="component" value="Unassembled WGS sequence"/>
</dbReference>
<comment type="subcellular location">
    <subcellularLocation>
        <location evidence="1">Membrane</location>
    </subcellularLocation>
</comment>
<sequence>IIYLTSSLSHLEPTTLFLMVCAQDGGGLTAAVNADITIHILQTALAPAEFERPKYTFSVYEDVPEDSPVGTVKARESL</sequence>
<accession>A0A5E4D6C5</accession>
<evidence type="ECO:0000313" key="4">
    <source>
        <dbReference type="Proteomes" id="UP000335636"/>
    </source>
</evidence>
<dbReference type="AlphaFoldDB" id="A0A5E4D6C5"/>
<gene>
    <name evidence="3" type="ORF">MONAX_5E018431</name>
</gene>
<evidence type="ECO:0000256" key="1">
    <source>
        <dbReference type="ARBA" id="ARBA00004370"/>
    </source>
</evidence>
<organism evidence="3 4">
    <name type="scientific">Marmota monax</name>
    <name type="common">Woodchuck</name>
    <dbReference type="NCBI Taxonomy" id="9995"/>
    <lineage>
        <taxon>Eukaryota</taxon>
        <taxon>Metazoa</taxon>
        <taxon>Chordata</taxon>
        <taxon>Craniata</taxon>
        <taxon>Vertebrata</taxon>
        <taxon>Euteleostomi</taxon>
        <taxon>Mammalia</taxon>
        <taxon>Eutheria</taxon>
        <taxon>Euarchontoglires</taxon>
        <taxon>Glires</taxon>
        <taxon>Rodentia</taxon>
        <taxon>Sciuromorpha</taxon>
        <taxon>Sciuridae</taxon>
        <taxon>Xerinae</taxon>
        <taxon>Marmotini</taxon>
        <taxon>Marmota</taxon>
    </lineage>
</organism>
<protein>
    <recommendedName>
        <fullName evidence="5">Cadherin domain-containing protein</fullName>
    </recommendedName>
</protein>
<dbReference type="GO" id="GO:0005509">
    <property type="term" value="F:calcium ion binding"/>
    <property type="evidence" value="ECO:0007669"/>
    <property type="project" value="InterPro"/>
</dbReference>
<proteinExistence type="predicted"/>
<feature type="non-terminal residue" evidence="3">
    <location>
        <position position="78"/>
    </location>
</feature>